<evidence type="ECO:0000259" key="1">
    <source>
        <dbReference type="Pfam" id="PF12973"/>
    </source>
</evidence>
<dbReference type="Pfam" id="PF12973">
    <property type="entry name" value="Cupin_7"/>
    <property type="match status" value="1"/>
</dbReference>
<name>A0A6L5C3R4_9PSED</name>
<reference evidence="2 3" key="1">
    <citation type="submission" date="2019-12" db="EMBL/GenBank/DDBJ databases">
        <title>Endophytic bacteria associated with Panax ginseng seedlings.</title>
        <authorList>
            <person name="Park J.M."/>
            <person name="Shin R."/>
            <person name="Jo S.H."/>
        </authorList>
    </citation>
    <scope>NUCLEOTIDE SEQUENCE [LARGE SCALE GENOMIC DNA]</scope>
    <source>
        <strain evidence="2 3">PgKB32</strain>
    </source>
</reference>
<dbReference type="InterPro" id="IPR025979">
    <property type="entry name" value="ChrR-like_cupin_dom"/>
</dbReference>
<dbReference type="RefSeq" id="WP_154905242.1">
    <property type="nucleotide sequence ID" value="NZ_JAAAXX010000001.1"/>
</dbReference>
<comment type="caution">
    <text evidence="2">The sequence shown here is derived from an EMBL/GenBank/DDBJ whole genome shotgun (WGS) entry which is preliminary data.</text>
</comment>
<sequence length="176" mass="19092">MTSTQAASKTPVFSLPQDRLLTLNINDIPVLKDAAGPGVSFQPLFIDPELGIWTVMGIFAPGAKLPTHLHTGGVHGYTLKGSWIYTEYPDQVQTAGSYLYEPASSMHTFYVPDTNKGDTVVLFIVNGANIGFTDDGQFHSVLDAITVQKLTEQWDQANGDEGVQYLTGGTARYAHD</sequence>
<evidence type="ECO:0000313" key="2">
    <source>
        <dbReference type="EMBL" id="KAF2394855.1"/>
    </source>
</evidence>
<protein>
    <recommendedName>
        <fullName evidence="1">ChrR-like cupin domain-containing protein</fullName>
    </recommendedName>
</protein>
<gene>
    <name evidence="2" type="ORF">FX983_02837</name>
</gene>
<dbReference type="EMBL" id="JAAAXX010000001">
    <property type="protein sequence ID" value="KAF2394855.1"/>
    <property type="molecule type" value="Genomic_DNA"/>
</dbReference>
<dbReference type="InterPro" id="IPR014710">
    <property type="entry name" value="RmlC-like_jellyroll"/>
</dbReference>
<dbReference type="AlphaFoldDB" id="A0A6L5C3R4"/>
<accession>A0A6L5C3R4</accession>
<dbReference type="Gene3D" id="2.60.120.10">
    <property type="entry name" value="Jelly Rolls"/>
    <property type="match status" value="1"/>
</dbReference>
<dbReference type="CDD" id="cd20302">
    <property type="entry name" value="cupin_DAD"/>
    <property type="match status" value="1"/>
</dbReference>
<dbReference type="InterPro" id="IPR011051">
    <property type="entry name" value="RmlC_Cupin_sf"/>
</dbReference>
<evidence type="ECO:0000313" key="3">
    <source>
        <dbReference type="Proteomes" id="UP000475265"/>
    </source>
</evidence>
<feature type="domain" description="ChrR-like cupin" evidence="1">
    <location>
        <begin position="33"/>
        <end position="127"/>
    </location>
</feature>
<dbReference type="Proteomes" id="UP000475265">
    <property type="component" value="Unassembled WGS sequence"/>
</dbReference>
<dbReference type="SUPFAM" id="SSF51182">
    <property type="entry name" value="RmlC-like cupins"/>
    <property type="match status" value="1"/>
</dbReference>
<proteinExistence type="predicted"/>
<organism evidence="2 3">
    <name type="scientific">Pseudomonas frederiksbergensis</name>
    <dbReference type="NCBI Taxonomy" id="104087"/>
    <lineage>
        <taxon>Bacteria</taxon>
        <taxon>Pseudomonadati</taxon>
        <taxon>Pseudomonadota</taxon>
        <taxon>Gammaproteobacteria</taxon>
        <taxon>Pseudomonadales</taxon>
        <taxon>Pseudomonadaceae</taxon>
        <taxon>Pseudomonas</taxon>
    </lineage>
</organism>